<keyword evidence="1" id="KW-1133">Transmembrane helix</keyword>
<evidence type="ECO:0000313" key="4">
    <source>
        <dbReference type="Proteomes" id="UP001152607"/>
    </source>
</evidence>
<name>A0A9W4XYX2_9PLEO</name>
<gene>
    <name evidence="3" type="ORF">PDIGIT_LOCUS13931</name>
</gene>
<sequence>MATTLHSFFLLRIIITFYFSTPSTAYPFPSSRQSTTDTPRSSLRMALVRRWDPETAALACGAVTLALIVIWTICVFVWLGLKLKKFCTERKSETGVSETREELRAGPARYQENYGGESPYDVEHGRNVFL</sequence>
<organism evidence="3 4">
    <name type="scientific">Periconia digitata</name>
    <dbReference type="NCBI Taxonomy" id="1303443"/>
    <lineage>
        <taxon>Eukaryota</taxon>
        <taxon>Fungi</taxon>
        <taxon>Dikarya</taxon>
        <taxon>Ascomycota</taxon>
        <taxon>Pezizomycotina</taxon>
        <taxon>Dothideomycetes</taxon>
        <taxon>Pleosporomycetidae</taxon>
        <taxon>Pleosporales</taxon>
        <taxon>Massarineae</taxon>
        <taxon>Periconiaceae</taxon>
        <taxon>Periconia</taxon>
    </lineage>
</organism>
<feature type="chain" id="PRO_5040754432" evidence="2">
    <location>
        <begin position="26"/>
        <end position="130"/>
    </location>
</feature>
<evidence type="ECO:0000256" key="1">
    <source>
        <dbReference type="SAM" id="Phobius"/>
    </source>
</evidence>
<evidence type="ECO:0000313" key="3">
    <source>
        <dbReference type="EMBL" id="CAI6340747.1"/>
    </source>
</evidence>
<keyword evidence="4" id="KW-1185">Reference proteome</keyword>
<reference evidence="3" key="1">
    <citation type="submission" date="2023-01" db="EMBL/GenBank/DDBJ databases">
        <authorList>
            <person name="Van Ghelder C."/>
            <person name="Rancurel C."/>
        </authorList>
    </citation>
    <scope>NUCLEOTIDE SEQUENCE</scope>
    <source>
        <strain evidence="3">CNCM I-4278</strain>
    </source>
</reference>
<comment type="caution">
    <text evidence="3">The sequence shown here is derived from an EMBL/GenBank/DDBJ whole genome shotgun (WGS) entry which is preliminary data.</text>
</comment>
<proteinExistence type="predicted"/>
<feature type="transmembrane region" description="Helical" evidence="1">
    <location>
        <begin position="56"/>
        <end position="81"/>
    </location>
</feature>
<keyword evidence="2" id="KW-0732">Signal</keyword>
<dbReference type="EMBL" id="CAOQHR010000011">
    <property type="protein sequence ID" value="CAI6340747.1"/>
    <property type="molecule type" value="Genomic_DNA"/>
</dbReference>
<protein>
    <submittedName>
        <fullName evidence="3">Uncharacterized protein</fullName>
    </submittedName>
</protein>
<dbReference type="AlphaFoldDB" id="A0A9W4XYX2"/>
<evidence type="ECO:0000256" key="2">
    <source>
        <dbReference type="SAM" id="SignalP"/>
    </source>
</evidence>
<keyword evidence="1" id="KW-0812">Transmembrane</keyword>
<keyword evidence="1" id="KW-0472">Membrane</keyword>
<feature type="signal peptide" evidence="2">
    <location>
        <begin position="1"/>
        <end position="25"/>
    </location>
</feature>
<accession>A0A9W4XYX2</accession>
<dbReference type="Proteomes" id="UP001152607">
    <property type="component" value="Unassembled WGS sequence"/>
</dbReference>